<dbReference type="Pfam" id="PF00395">
    <property type="entry name" value="SLH"/>
    <property type="match status" value="2"/>
</dbReference>
<comment type="caution">
    <text evidence="4">The sequence shown here is derived from an EMBL/GenBank/DDBJ whole genome shotgun (WGS) entry which is preliminary data.</text>
</comment>
<dbReference type="Proteomes" id="UP000641741">
    <property type="component" value="Unassembled WGS sequence"/>
</dbReference>
<dbReference type="EMBL" id="JACOPK010000004">
    <property type="protein sequence ID" value="MBC5695360.1"/>
    <property type="molecule type" value="Genomic_DNA"/>
</dbReference>
<dbReference type="RefSeq" id="WP_186969637.1">
    <property type="nucleotide sequence ID" value="NZ_JACOPK010000004.1"/>
</dbReference>
<dbReference type="PROSITE" id="PS51272">
    <property type="entry name" value="SLH"/>
    <property type="match status" value="2"/>
</dbReference>
<proteinExistence type="predicted"/>
<name>A0ABR7GM21_9FIRM</name>
<keyword evidence="5" id="KW-1185">Reference proteome</keyword>
<evidence type="ECO:0000313" key="5">
    <source>
        <dbReference type="Proteomes" id="UP000641741"/>
    </source>
</evidence>
<evidence type="ECO:0000313" key="4">
    <source>
        <dbReference type="EMBL" id="MBC5695360.1"/>
    </source>
</evidence>
<feature type="domain" description="SLH" evidence="3">
    <location>
        <begin position="134"/>
        <end position="197"/>
    </location>
</feature>
<feature type="domain" description="SLH" evidence="3">
    <location>
        <begin position="24"/>
        <end position="86"/>
    </location>
</feature>
<evidence type="ECO:0000256" key="2">
    <source>
        <dbReference type="SAM" id="MobiDB-lite"/>
    </source>
</evidence>
<keyword evidence="1" id="KW-0677">Repeat</keyword>
<organism evidence="4 5">
    <name type="scientific">Agathobaculum hominis</name>
    <dbReference type="NCBI Taxonomy" id="2763014"/>
    <lineage>
        <taxon>Bacteria</taxon>
        <taxon>Bacillati</taxon>
        <taxon>Bacillota</taxon>
        <taxon>Clostridia</taxon>
        <taxon>Eubacteriales</taxon>
        <taxon>Butyricicoccaceae</taxon>
        <taxon>Agathobaculum</taxon>
    </lineage>
</organism>
<sequence>MRKLRHFIALVLTASLLCPVLIPIKVSAYHDTQGHWASNAIERWTKYGVVQGDGTSFRPDAWISSGEIAAILSRALDFNTFSTENDAFWYDPYIRKCLSERISIPQDRTCISRQDAMIALSQALSVTESDRSALSLYSDADRVSDDAVAYVAGLISAGIVNGITPTLIAPEKSVTRAELLTMLDRAIIQVISSPGTYELADQDGIILISSGDVIVSGKTQAAILVTSGADGGVITFQDASVTGRFTVRANNALIVNDNSELPEIGFFGWGSQLEVLPVEIPPVLPAVSGKSKYEPVYKALNVSETRDIDGGVYSYVTIESGLGDGEVTLRNITINDDLLIQGGGSNSIHLVNCTVKGKVRMEKSGGEPPRLCLSNTPISMITTANPAIIEAADADSVIQKVQSRSDLTIQGAATVIGSLTIADTDQEASLHLSAGHVKQLQTHSSVQIINENTVIDSLYAGGRLTLEKGDFPSVCVPAGTQAEVILDEGRIGRIEINGNAKLHGEYDTVTARGSLYLQEGSVKKLYTPAGSGNAVAVTVAPNTWISEAEINRLTAFDVSGSVAHVSAYSDVTLMRGRLPKVEIFSKTSDDIHLTIVDDTEIEQTVLNTSNKIILHGEGNTVFVAADQTVLPRIEQKDVLPAKHIHIYSNQITTQPATCTQAGALSVKCIQCGYVLLSEIAATGHRWDNGCIIDPPAVKHEGVKQFTCLNCAQTRTESIPELSPDESEEKPVFSISNIHFSNENGALFLAWDAAYGGSGSAGAYFSVEMKQEDGSWKTINSLLYSRRCSLLWTSADRAHYTAARIKMYVNRQLITEAEQEISFDINTAPMNDIGVCFRQYQGTVRATVRNAVSGRTCRLDIMTNPIEQHTFVPDADGNAYVDLNCDLDALREAQYQLLSFVSSASTNRAALTIERTAWSNCTDAFPENHEFSYVVDENHMLILQTDIDNIDECVLMLNSAEAADDLRIELKDGLALTERLLSQPNAYYTSAALLRPADDKETVLAHSNQILNVSSSLPPIEITGAEHLESGRLSIHISSNPDAESCYFLLTNDQYLPLEAEQDQLTCRTDLDLDGQRIEVIRTQVLKSGDMFTLYCSARDDGFNFPEKETEPDIKDPEKEPGKDNPRPTDESADIFIEQIQRGGEVRLTAPVTITDNSNNIELEKDVTLDLNGQTLDLSAISLCVPEGVSLTVKDSEGSGEIQSSVSIIYNQGGTIRIEGGALSISDSASSSCALYQQSGEMTITGGTFTGTAESAALAAMGGTICIEDGIFEGPVAIRAFSKAKITMTGGELRGSVVQKGSSEIIIGENVRQTA</sequence>
<accession>A0ABR7GM21</accession>
<reference evidence="4 5" key="1">
    <citation type="submission" date="2020-08" db="EMBL/GenBank/DDBJ databases">
        <title>Genome public.</title>
        <authorList>
            <person name="Liu C."/>
            <person name="Sun Q."/>
        </authorList>
    </citation>
    <scope>NUCLEOTIDE SEQUENCE [LARGE SCALE GENOMIC DNA]</scope>
    <source>
        <strain evidence="4 5">M2</strain>
    </source>
</reference>
<dbReference type="InterPro" id="IPR001119">
    <property type="entry name" value="SLH_dom"/>
</dbReference>
<feature type="region of interest" description="Disordered" evidence="2">
    <location>
        <begin position="1102"/>
        <end position="1129"/>
    </location>
</feature>
<evidence type="ECO:0000256" key="1">
    <source>
        <dbReference type="ARBA" id="ARBA00022737"/>
    </source>
</evidence>
<protein>
    <submittedName>
        <fullName evidence="4">S-layer homology domain-containing protein</fullName>
    </submittedName>
</protein>
<evidence type="ECO:0000259" key="3">
    <source>
        <dbReference type="PROSITE" id="PS51272"/>
    </source>
</evidence>
<gene>
    <name evidence="4" type="ORF">H8S02_05290</name>
</gene>